<dbReference type="PROSITE" id="PS51257">
    <property type="entry name" value="PROKAR_LIPOPROTEIN"/>
    <property type="match status" value="1"/>
</dbReference>
<evidence type="ECO:0008006" key="3">
    <source>
        <dbReference type="Google" id="ProtNLM"/>
    </source>
</evidence>
<name>A0ABP8BL60_9SPHI</name>
<proteinExistence type="predicted"/>
<organism evidence="1 2">
    <name type="scientific">Pedobacter jeongneungensis</name>
    <dbReference type="NCBI Taxonomy" id="947309"/>
    <lineage>
        <taxon>Bacteria</taxon>
        <taxon>Pseudomonadati</taxon>
        <taxon>Bacteroidota</taxon>
        <taxon>Sphingobacteriia</taxon>
        <taxon>Sphingobacteriales</taxon>
        <taxon>Sphingobacteriaceae</taxon>
        <taxon>Pedobacter</taxon>
    </lineage>
</organism>
<comment type="caution">
    <text evidence="1">The sequence shown here is derived from an EMBL/GenBank/DDBJ whole genome shotgun (WGS) entry which is preliminary data.</text>
</comment>
<gene>
    <name evidence="1" type="ORF">GCM10022289_34280</name>
</gene>
<dbReference type="RefSeq" id="WP_344852661.1">
    <property type="nucleotide sequence ID" value="NZ_BAABBY010000008.1"/>
</dbReference>
<sequence>MNKFRLFIILAILSGCQLNSSKTNGSSDTSLPDSNSLNIDSAGNPIHLITTQDSAKIKLLLKSFKITKDEFDVDDKQWVRPIDEPHYVNRNGIYSYFQSNEGVASNLRFVIQYYNDDWLFIQKYQFSIDGKAYEYIPNKVETDSGDGGMIWEWFDDQADENLKKIMEAIVKSKTTKIKMIGNQYFDIKTVTSKQKESIRKTLELYKLQGGN</sequence>
<dbReference type="Proteomes" id="UP001501772">
    <property type="component" value="Unassembled WGS sequence"/>
</dbReference>
<protein>
    <recommendedName>
        <fullName evidence="3">Lipoprotein</fullName>
    </recommendedName>
</protein>
<accession>A0ABP8BL60</accession>
<evidence type="ECO:0000313" key="1">
    <source>
        <dbReference type="EMBL" id="GAA4209184.1"/>
    </source>
</evidence>
<keyword evidence="2" id="KW-1185">Reference proteome</keyword>
<reference evidence="2" key="1">
    <citation type="journal article" date="2019" name="Int. J. Syst. Evol. Microbiol.">
        <title>The Global Catalogue of Microorganisms (GCM) 10K type strain sequencing project: providing services to taxonomists for standard genome sequencing and annotation.</title>
        <authorList>
            <consortium name="The Broad Institute Genomics Platform"/>
            <consortium name="The Broad Institute Genome Sequencing Center for Infectious Disease"/>
            <person name="Wu L."/>
            <person name="Ma J."/>
        </authorList>
    </citation>
    <scope>NUCLEOTIDE SEQUENCE [LARGE SCALE GENOMIC DNA]</scope>
    <source>
        <strain evidence="2">JCM 17626</strain>
    </source>
</reference>
<dbReference type="EMBL" id="BAABBY010000008">
    <property type="protein sequence ID" value="GAA4209184.1"/>
    <property type="molecule type" value="Genomic_DNA"/>
</dbReference>
<evidence type="ECO:0000313" key="2">
    <source>
        <dbReference type="Proteomes" id="UP001501772"/>
    </source>
</evidence>